<dbReference type="HOGENOM" id="CLU_3421460_0_0_1"/>
<evidence type="ECO:0000313" key="1">
    <source>
        <dbReference type="EMBL" id="EGT53516.1"/>
    </source>
</evidence>
<gene>
    <name evidence="1" type="ORF">CAEBREN_24288</name>
</gene>
<name>G0PF51_CAEBE</name>
<reference evidence="2" key="1">
    <citation type="submission" date="2011-07" db="EMBL/GenBank/DDBJ databases">
        <authorList>
            <consortium name="Caenorhabditis brenneri Sequencing and Analysis Consortium"/>
            <person name="Wilson R.K."/>
        </authorList>
    </citation>
    <scope>NUCLEOTIDE SEQUENCE [LARGE SCALE GENOMIC DNA]</scope>
    <source>
        <strain evidence="2">PB2801</strain>
    </source>
</reference>
<accession>G0PF51</accession>
<sequence>MERTYCDFSLPPPSPTLLPFSVFY</sequence>
<dbReference type="Proteomes" id="UP000008068">
    <property type="component" value="Unassembled WGS sequence"/>
</dbReference>
<dbReference type="AlphaFoldDB" id="G0PF51"/>
<keyword evidence="2" id="KW-1185">Reference proteome</keyword>
<dbReference type="InParanoid" id="G0PF51"/>
<protein>
    <submittedName>
        <fullName evidence="1">Uncharacterized protein</fullName>
    </submittedName>
</protein>
<proteinExistence type="predicted"/>
<organism evidence="2">
    <name type="scientific">Caenorhabditis brenneri</name>
    <name type="common">Nematode worm</name>
    <dbReference type="NCBI Taxonomy" id="135651"/>
    <lineage>
        <taxon>Eukaryota</taxon>
        <taxon>Metazoa</taxon>
        <taxon>Ecdysozoa</taxon>
        <taxon>Nematoda</taxon>
        <taxon>Chromadorea</taxon>
        <taxon>Rhabditida</taxon>
        <taxon>Rhabditina</taxon>
        <taxon>Rhabditomorpha</taxon>
        <taxon>Rhabditoidea</taxon>
        <taxon>Rhabditidae</taxon>
        <taxon>Peloderinae</taxon>
        <taxon>Caenorhabditis</taxon>
    </lineage>
</organism>
<evidence type="ECO:0000313" key="2">
    <source>
        <dbReference type="Proteomes" id="UP000008068"/>
    </source>
</evidence>
<dbReference type="EMBL" id="GL380344">
    <property type="protein sequence ID" value="EGT53516.1"/>
    <property type="molecule type" value="Genomic_DNA"/>
</dbReference>